<protein>
    <recommendedName>
        <fullName evidence="5">ATPase</fullName>
    </recommendedName>
</protein>
<dbReference type="InterPro" id="IPR041682">
    <property type="entry name" value="AAA_14"/>
</dbReference>
<evidence type="ECO:0000259" key="2">
    <source>
        <dbReference type="Pfam" id="PF13635"/>
    </source>
</evidence>
<dbReference type="AlphaFoldDB" id="R6UBI1"/>
<dbReference type="PANTHER" id="PTHR33295:SF7">
    <property type="entry name" value="ATPASE"/>
    <property type="match status" value="1"/>
</dbReference>
<dbReference type="Pfam" id="PF13173">
    <property type="entry name" value="AAA_14"/>
    <property type="match status" value="1"/>
</dbReference>
<organism evidence="3 4">
    <name type="scientific">Candidatus Colimorpha enterica</name>
    <dbReference type="NCBI Taxonomy" id="3083063"/>
    <lineage>
        <taxon>Bacteria</taxon>
        <taxon>Pseudomonadati</taxon>
        <taxon>Bacteroidota</taxon>
        <taxon>Bacteroidia</taxon>
        <taxon>Bacteroidales</taxon>
        <taxon>Candidatus Colimorpha</taxon>
    </lineage>
</organism>
<gene>
    <name evidence="3" type="ORF">BN580_00448</name>
</gene>
<evidence type="ECO:0000259" key="1">
    <source>
        <dbReference type="Pfam" id="PF13173"/>
    </source>
</evidence>
<dbReference type="EMBL" id="CBFW010000436">
    <property type="protein sequence ID" value="CDC77461.1"/>
    <property type="molecule type" value="Genomic_DNA"/>
</dbReference>
<dbReference type="Proteomes" id="UP000017938">
    <property type="component" value="Unassembled WGS sequence"/>
</dbReference>
<dbReference type="InterPro" id="IPR025420">
    <property type="entry name" value="DUF4143"/>
</dbReference>
<dbReference type="Pfam" id="PF13635">
    <property type="entry name" value="DUF4143"/>
    <property type="match status" value="1"/>
</dbReference>
<dbReference type="Gene3D" id="3.40.50.300">
    <property type="entry name" value="P-loop containing nucleotide triphosphate hydrolases"/>
    <property type="match status" value="1"/>
</dbReference>
<dbReference type="STRING" id="1263015.BN580_00448"/>
<comment type="caution">
    <text evidence="3">The sequence shown here is derived from an EMBL/GenBank/DDBJ whole genome shotgun (WGS) entry which is preliminary data.</text>
</comment>
<evidence type="ECO:0000313" key="3">
    <source>
        <dbReference type="EMBL" id="CDC77461.1"/>
    </source>
</evidence>
<dbReference type="PANTHER" id="PTHR33295">
    <property type="entry name" value="ATPASE"/>
    <property type="match status" value="1"/>
</dbReference>
<evidence type="ECO:0000313" key="4">
    <source>
        <dbReference type="Proteomes" id="UP000017938"/>
    </source>
</evidence>
<sequence length="457" mass="52864">MQMGENTMLYRKIESFIRNHLESKNNKILLIEGARQIGKTYIIRKVSKELFPNYIEINFVTDAAGAKIFENVRSVEDFYFALSTVAGDKMKDRDSTIVFLDEIQEYPQFITLLKFLREDNRFEYIASGSLLGVTLAETTSIPIGSVLHKRMFQLDFEEFLIANGFSQSAIDSLEEKFRSKTSLDEAMHEKMLDLFKKYLIVGGLPDCVNTFISTRNVMDIRQIQTDITNFYKADASKRDEERKLKIRRIYEMLPSVMQNVKKRIVVKDIEGIKGKRYSNYDDEFDYLINSGITNEVKSVSTPVYPLCQSQDKNLLKLYMNDVGLLSNLLFRYNTKPILETVRSINLGALYETVVASELKALGHSLFYYDNRNNGEVDFLIDDYENLAVLPIEVKSGRDYTVHSAIDKFLNNPDYPVKRGVVLSNDREIRDVGKITYYPIYFAMFFRSTSDYGKDMIL</sequence>
<dbReference type="InterPro" id="IPR027417">
    <property type="entry name" value="P-loop_NTPase"/>
</dbReference>
<name>R6UBI1_9BACT</name>
<reference evidence="3" key="1">
    <citation type="submission" date="2012-11" db="EMBL/GenBank/DDBJ databases">
        <title>Dependencies among metagenomic species, viruses, plasmids and units of genetic variation.</title>
        <authorList>
            <person name="Nielsen H.B."/>
            <person name="Almeida M."/>
            <person name="Juncker A.S."/>
            <person name="Rasmussen S."/>
            <person name="Li J."/>
            <person name="Sunagawa S."/>
            <person name="Plichta D."/>
            <person name="Gautier L."/>
            <person name="Le Chatelier E."/>
            <person name="Peletier E."/>
            <person name="Bonde I."/>
            <person name="Nielsen T."/>
            <person name="Manichanh C."/>
            <person name="Arumugam M."/>
            <person name="Batto J."/>
            <person name="Santos M.B.Q.D."/>
            <person name="Blom N."/>
            <person name="Borruel N."/>
            <person name="Burgdorf K.S."/>
            <person name="Boumezbeur F."/>
            <person name="Casellas F."/>
            <person name="Dore J."/>
            <person name="Guarner F."/>
            <person name="Hansen T."/>
            <person name="Hildebrand F."/>
            <person name="Kaas R.S."/>
            <person name="Kennedy S."/>
            <person name="Kristiansen K."/>
            <person name="Kultima J.R."/>
            <person name="Leonard P."/>
            <person name="Levenez F."/>
            <person name="Lund O."/>
            <person name="Moumen B."/>
            <person name="Le Paslier D."/>
            <person name="Pons N."/>
            <person name="Pedersen O."/>
            <person name="Prifti E."/>
            <person name="Qin J."/>
            <person name="Raes J."/>
            <person name="Tap J."/>
            <person name="Tims S."/>
            <person name="Ussery D.W."/>
            <person name="Yamada T."/>
            <person name="MetaHit consortium"/>
            <person name="Renault P."/>
            <person name="Sicheritz-Ponten T."/>
            <person name="Bork P."/>
            <person name="Wang J."/>
            <person name="Brunak S."/>
            <person name="Ehrlich S.D."/>
        </authorList>
    </citation>
    <scope>NUCLEOTIDE SEQUENCE [LARGE SCALE GENOMIC DNA]</scope>
</reference>
<feature type="domain" description="DUF4143" evidence="2">
    <location>
        <begin position="237"/>
        <end position="396"/>
    </location>
</feature>
<feature type="domain" description="AAA" evidence="1">
    <location>
        <begin position="25"/>
        <end position="160"/>
    </location>
</feature>
<dbReference type="SUPFAM" id="SSF52540">
    <property type="entry name" value="P-loop containing nucleoside triphosphate hydrolases"/>
    <property type="match status" value="1"/>
</dbReference>
<evidence type="ECO:0008006" key="5">
    <source>
        <dbReference type="Google" id="ProtNLM"/>
    </source>
</evidence>
<accession>R6UBI1</accession>
<proteinExistence type="predicted"/>